<keyword evidence="2" id="KW-0808">Transferase</keyword>
<sequence>MRRFHRPRPLRTRPSVSVVIPCYNYGHYLPQAVAGALAQEGVDVDVLIVDDASPDGSADVARSLAAADPRVDVLVHERNAGHIQTYNDGLSRVHGDYVTLVSADDVLMPDALTRAVALMEHHPSVGLVYGYARSFTDDLPVGPTRTRSWSVWSGRDWLGTAARQGRCFLVSPEAVMRREALEQTDGYDPRLPHSGDFDMWLRTSVNWDVGRVDGPIQAAYRVHDANMHLTEYAGWLTDLRERRRTFDILFDERAPDVADVQSLRQDAMKALAKEAVRRGREVAHGDSESVLDYLRFAAETHLAIRHTRAWSRAWAEAVEGRTSEPAPWARATAKVRHHLRWRFERRYGT</sequence>
<evidence type="ECO:0000313" key="2">
    <source>
        <dbReference type="EMBL" id="NGN93033.1"/>
    </source>
</evidence>
<dbReference type="GO" id="GO:0016740">
    <property type="term" value="F:transferase activity"/>
    <property type="evidence" value="ECO:0007669"/>
    <property type="project" value="UniProtKB-KW"/>
</dbReference>
<dbReference type="Pfam" id="PF00535">
    <property type="entry name" value="Glycos_transf_2"/>
    <property type="match status" value="1"/>
</dbReference>
<organism evidence="2 3">
    <name type="scientific">Nocardioides turkmenicus</name>
    <dbReference type="NCBI Taxonomy" id="2711220"/>
    <lineage>
        <taxon>Bacteria</taxon>
        <taxon>Bacillati</taxon>
        <taxon>Actinomycetota</taxon>
        <taxon>Actinomycetes</taxon>
        <taxon>Propionibacteriales</taxon>
        <taxon>Nocardioidaceae</taxon>
        <taxon>Nocardioides</taxon>
    </lineage>
</organism>
<dbReference type="SUPFAM" id="SSF53448">
    <property type="entry name" value="Nucleotide-diphospho-sugar transferases"/>
    <property type="match status" value="1"/>
</dbReference>
<dbReference type="Gene3D" id="3.90.550.10">
    <property type="entry name" value="Spore Coat Polysaccharide Biosynthesis Protein SpsA, Chain A"/>
    <property type="match status" value="1"/>
</dbReference>
<keyword evidence="3" id="KW-1185">Reference proteome</keyword>
<comment type="caution">
    <text evidence="2">The sequence shown here is derived from an EMBL/GenBank/DDBJ whole genome shotgun (WGS) entry which is preliminary data.</text>
</comment>
<protein>
    <submittedName>
        <fullName evidence="2">Glycosyltransferase</fullName>
    </submittedName>
</protein>
<dbReference type="AlphaFoldDB" id="A0A6M1QT52"/>
<dbReference type="EMBL" id="JAALAA010000007">
    <property type="protein sequence ID" value="NGN93033.1"/>
    <property type="molecule type" value="Genomic_DNA"/>
</dbReference>
<dbReference type="InterPro" id="IPR029044">
    <property type="entry name" value="Nucleotide-diphossugar_trans"/>
</dbReference>
<dbReference type="RefSeq" id="WP_165110777.1">
    <property type="nucleotide sequence ID" value="NZ_JAALAA010000007.1"/>
</dbReference>
<accession>A0A6M1QT52</accession>
<feature type="domain" description="Glycosyltransferase 2-like" evidence="1">
    <location>
        <begin position="17"/>
        <end position="182"/>
    </location>
</feature>
<evidence type="ECO:0000313" key="3">
    <source>
        <dbReference type="Proteomes" id="UP000483261"/>
    </source>
</evidence>
<proteinExistence type="predicted"/>
<dbReference type="InterPro" id="IPR001173">
    <property type="entry name" value="Glyco_trans_2-like"/>
</dbReference>
<reference evidence="2 3" key="1">
    <citation type="submission" date="2020-02" db="EMBL/GenBank/DDBJ databases">
        <title>Whole-genome analyses of novel actinobacteria.</title>
        <authorList>
            <person name="Sahin N."/>
        </authorList>
    </citation>
    <scope>NUCLEOTIDE SEQUENCE [LARGE SCALE GENOMIC DNA]</scope>
    <source>
        <strain evidence="2 3">KC13</strain>
    </source>
</reference>
<evidence type="ECO:0000259" key="1">
    <source>
        <dbReference type="Pfam" id="PF00535"/>
    </source>
</evidence>
<dbReference type="PANTHER" id="PTHR43685:SF2">
    <property type="entry name" value="GLYCOSYLTRANSFERASE 2-LIKE DOMAIN-CONTAINING PROTEIN"/>
    <property type="match status" value="1"/>
</dbReference>
<dbReference type="PANTHER" id="PTHR43685">
    <property type="entry name" value="GLYCOSYLTRANSFERASE"/>
    <property type="match status" value="1"/>
</dbReference>
<dbReference type="InterPro" id="IPR050834">
    <property type="entry name" value="Glycosyltransf_2"/>
</dbReference>
<dbReference type="Proteomes" id="UP000483261">
    <property type="component" value="Unassembled WGS sequence"/>
</dbReference>
<name>A0A6M1QT52_9ACTN</name>
<gene>
    <name evidence="2" type="ORF">G5C66_09830</name>
</gene>